<keyword evidence="3" id="KW-1185">Reference proteome</keyword>
<dbReference type="Proteomes" id="UP000691718">
    <property type="component" value="Unassembled WGS sequence"/>
</dbReference>
<protein>
    <submittedName>
        <fullName evidence="2">(apollo) hypothetical protein</fullName>
    </submittedName>
</protein>
<evidence type="ECO:0000313" key="3">
    <source>
        <dbReference type="Proteomes" id="UP000691718"/>
    </source>
</evidence>
<feature type="region of interest" description="Disordered" evidence="1">
    <location>
        <begin position="74"/>
        <end position="95"/>
    </location>
</feature>
<evidence type="ECO:0000313" key="2">
    <source>
        <dbReference type="EMBL" id="CAG5005363.1"/>
    </source>
</evidence>
<name>A0A8S3X6J0_PARAO</name>
<dbReference type="EMBL" id="CAJQZP010000978">
    <property type="protein sequence ID" value="CAG5005363.1"/>
    <property type="molecule type" value="Genomic_DNA"/>
</dbReference>
<dbReference type="OrthoDB" id="118105at2759"/>
<comment type="caution">
    <text evidence="2">The sequence shown here is derived from an EMBL/GenBank/DDBJ whole genome shotgun (WGS) entry which is preliminary data.</text>
</comment>
<feature type="region of interest" description="Disordered" evidence="1">
    <location>
        <begin position="30"/>
        <end position="50"/>
    </location>
</feature>
<sequence length="155" mass="17990">MIRLCLNIWSVFRFTKKQQQSEIESALEEMFGLPSDPDQSEDDEESDEDNVLQYHTAKLQRILEDLDEPGLRSLDIITASPKPSTSSDEPDPRCFFKLQGDREVDMRWVGKWTRNRTEDEKSQDHGDSGSESEVESETNASDEDEDTWNKKLWTD</sequence>
<accession>A0A8S3X6J0</accession>
<gene>
    <name evidence="2" type="ORF">PAPOLLO_LOCUS14554</name>
</gene>
<feature type="region of interest" description="Disordered" evidence="1">
    <location>
        <begin position="108"/>
        <end position="155"/>
    </location>
</feature>
<feature type="compositionally biased region" description="Basic and acidic residues" evidence="1">
    <location>
        <begin position="115"/>
        <end position="128"/>
    </location>
</feature>
<evidence type="ECO:0000256" key="1">
    <source>
        <dbReference type="SAM" id="MobiDB-lite"/>
    </source>
</evidence>
<organism evidence="2 3">
    <name type="scientific">Parnassius apollo</name>
    <name type="common">Apollo butterfly</name>
    <name type="synonym">Papilio apollo</name>
    <dbReference type="NCBI Taxonomy" id="110799"/>
    <lineage>
        <taxon>Eukaryota</taxon>
        <taxon>Metazoa</taxon>
        <taxon>Ecdysozoa</taxon>
        <taxon>Arthropoda</taxon>
        <taxon>Hexapoda</taxon>
        <taxon>Insecta</taxon>
        <taxon>Pterygota</taxon>
        <taxon>Neoptera</taxon>
        <taxon>Endopterygota</taxon>
        <taxon>Lepidoptera</taxon>
        <taxon>Glossata</taxon>
        <taxon>Ditrysia</taxon>
        <taxon>Papilionoidea</taxon>
        <taxon>Papilionidae</taxon>
        <taxon>Parnassiinae</taxon>
        <taxon>Parnassini</taxon>
        <taxon>Parnassius</taxon>
        <taxon>Parnassius</taxon>
    </lineage>
</organism>
<feature type="compositionally biased region" description="Acidic residues" evidence="1">
    <location>
        <begin position="38"/>
        <end position="50"/>
    </location>
</feature>
<feature type="compositionally biased region" description="Acidic residues" evidence="1">
    <location>
        <begin position="130"/>
        <end position="146"/>
    </location>
</feature>
<dbReference type="AlphaFoldDB" id="A0A8S3X6J0"/>
<reference evidence="2" key="1">
    <citation type="submission" date="2021-04" db="EMBL/GenBank/DDBJ databases">
        <authorList>
            <person name="Tunstrom K."/>
        </authorList>
    </citation>
    <scope>NUCLEOTIDE SEQUENCE</scope>
</reference>
<proteinExistence type="predicted"/>